<feature type="region of interest" description="Disordered" evidence="1">
    <location>
        <begin position="365"/>
        <end position="392"/>
    </location>
</feature>
<feature type="compositionally biased region" description="Polar residues" evidence="1">
    <location>
        <begin position="382"/>
        <end position="392"/>
    </location>
</feature>
<dbReference type="GO" id="GO:0090730">
    <property type="term" value="C:Las1 complex"/>
    <property type="evidence" value="ECO:0007669"/>
    <property type="project" value="InterPro"/>
</dbReference>
<dbReference type="KEGG" id="tet:TTHERM_01299710"/>
<dbReference type="HOGENOM" id="CLU_651326_0_0_1"/>
<keyword evidence="3" id="KW-1185">Reference proteome</keyword>
<dbReference type="OrthoDB" id="10263222at2759"/>
<proteinExistence type="predicted"/>
<protein>
    <submittedName>
        <fullName evidence="2">Las1-like protein</fullName>
    </submittedName>
</protein>
<dbReference type="InterPro" id="IPR007174">
    <property type="entry name" value="Las1"/>
</dbReference>
<dbReference type="eggNOG" id="ENOG502T0WA">
    <property type="taxonomic scope" value="Eukaryota"/>
</dbReference>
<dbReference type="GO" id="GO:0000460">
    <property type="term" value="P:maturation of 5.8S rRNA"/>
    <property type="evidence" value="ECO:0007669"/>
    <property type="project" value="TreeGrafter"/>
</dbReference>
<dbReference type="PANTHER" id="PTHR15002:SF0">
    <property type="entry name" value="RIBOSOMAL BIOGENESIS PROTEIN LAS1L"/>
    <property type="match status" value="1"/>
</dbReference>
<dbReference type="InParanoid" id="Q24BA6"/>
<dbReference type="Pfam" id="PF04031">
    <property type="entry name" value="Las1"/>
    <property type="match status" value="1"/>
</dbReference>
<evidence type="ECO:0000313" key="3">
    <source>
        <dbReference type="Proteomes" id="UP000009168"/>
    </source>
</evidence>
<evidence type="ECO:0000256" key="1">
    <source>
        <dbReference type="SAM" id="MobiDB-lite"/>
    </source>
</evidence>
<dbReference type="Proteomes" id="UP000009168">
    <property type="component" value="Unassembled WGS sequence"/>
</dbReference>
<dbReference type="EMBL" id="GG662422">
    <property type="protein sequence ID" value="EAS05065.1"/>
    <property type="molecule type" value="Genomic_DNA"/>
</dbReference>
<reference evidence="3" key="1">
    <citation type="journal article" date="2006" name="PLoS Biol.">
        <title>Macronuclear genome sequence of the ciliate Tetrahymena thermophila, a model eukaryote.</title>
        <authorList>
            <person name="Eisen J.A."/>
            <person name="Coyne R.S."/>
            <person name="Wu M."/>
            <person name="Wu D."/>
            <person name="Thiagarajan M."/>
            <person name="Wortman J.R."/>
            <person name="Badger J.H."/>
            <person name="Ren Q."/>
            <person name="Amedeo P."/>
            <person name="Jones K.M."/>
            <person name="Tallon L.J."/>
            <person name="Delcher A.L."/>
            <person name="Salzberg S.L."/>
            <person name="Silva J.C."/>
            <person name="Haas B.J."/>
            <person name="Majoros W.H."/>
            <person name="Farzad M."/>
            <person name="Carlton J.M."/>
            <person name="Smith R.K. Jr."/>
            <person name="Garg J."/>
            <person name="Pearlman R.E."/>
            <person name="Karrer K.M."/>
            <person name="Sun L."/>
            <person name="Manning G."/>
            <person name="Elde N.C."/>
            <person name="Turkewitz A.P."/>
            <person name="Asai D.J."/>
            <person name="Wilkes D.E."/>
            <person name="Wang Y."/>
            <person name="Cai H."/>
            <person name="Collins K."/>
            <person name="Stewart B.A."/>
            <person name="Lee S.R."/>
            <person name="Wilamowska K."/>
            <person name="Weinberg Z."/>
            <person name="Ruzzo W.L."/>
            <person name="Wloga D."/>
            <person name="Gaertig J."/>
            <person name="Frankel J."/>
            <person name="Tsao C.-C."/>
            <person name="Gorovsky M.A."/>
            <person name="Keeling P.J."/>
            <person name="Waller R.F."/>
            <person name="Patron N.J."/>
            <person name="Cherry J.M."/>
            <person name="Stover N.A."/>
            <person name="Krieger C.J."/>
            <person name="del Toro C."/>
            <person name="Ryder H.F."/>
            <person name="Williamson S.C."/>
            <person name="Barbeau R.A."/>
            <person name="Hamilton E.P."/>
            <person name="Orias E."/>
        </authorList>
    </citation>
    <scope>NUCLEOTIDE SEQUENCE [LARGE SCALE GENOMIC DNA]</scope>
    <source>
        <strain evidence="3">SB210</strain>
    </source>
</reference>
<dbReference type="AlphaFoldDB" id="Q24BA6"/>
<dbReference type="GeneID" id="7824317"/>
<gene>
    <name evidence="2" type="ORF">TTHERM_01299710</name>
</gene>
<accession>Q24BA6</accession>
<sequence>MSDLSVMPVTCWEEWTAIFHTLFKKQTSLGVYGEDVINKASYIKGLEYLQAVLKRDKYKNNLSLGYTADFLQHYQSIGEVSLTVIKKLSQSEESQIIRQVGLDIVRFSSQMADMCQKKNVKSINNMLGEIGMKEHDFISEVRHALTHKQLPSLLLVQRSLSYLIGFIYEKYWLDQYSQLVKSDLIDNDLVQKYFKFILGGENAAANTSLAANTSRQVVKRMSNIIADNLQTFRRRLNDISLIFVKNYDGEQDLIQIDNLKKKKLHLAYFLSELLKIALKVAFYESNTVQRDEKDLIIQKIAKIIIDINGDPEFNKSFQKISQISFLKYKFNRIDLLNEIYTELKPLKQAIDKIFGLSEAEDKKSKQNGSIVSQSDFNDKETAPSSDQQLNPTSSIEINKFGSFTLKMEHIPSLLGKKVLQTI</sequence>
<evidence type="ECO:0000313" key="2">
    <source>
        <dbReference type="EMBL" id="EAS05065.1"/>
    </source>
</evidence>
<dbReference type="GO" id="GO:0030687">
    <property type="term" value="C:preribosome, large subunit precursor"/>
    <property type="evidence" value="ECO:0007669"/>
    <property type="project" value="TreeGrafter"/>
</dbReference>
<dbReference type="PANTHER" id="PTHR15002">
    <property type="entry name" value="RIBOSOMAL BIOGENESIS PROTEIN LAS1L"/>
    <property type="match status" value="1"/>
</dbReference>
<dbReference type="RefSeq" id="XP_001025310.1">
    <property type="nucleotide sequence ID" value="XM_001025310.1"/>
</dbReference>
<feature type="compositionally biased region" description="Polar residues" evidence="1">
    <location>
        <begin position="366"/>
        <end position="375"/>
    </location>
</feature>
<name>Q24BA6_TETTS</name>
<dbReference type="GO" id="GO:0004519">
    <property type="term" value="F:endonuclease activity"/>
    <property type="evidence" value="ECO:0007669"/>
    <property type="project" value="InterPro"/>
</dbReference>
<organism evidence="2 3">
    <name type="scientific">Tetrahymena thermophila (strain SB210)</name>
    <dbReference type="NCBI Taxonomy" id="312017"/>
    <lineage>
        <taxon>Eukaryota</taxon>
        <taxon>Sar</taxon>
        <taxon>Alveolata</taxon>
        <taxon>Ciliophora</taxon>
        <taxon>Intramacronucleata</taxon>
        <taxon>Oligohymenophorea</taxon>
        <taxon>Hymenostomatida</taxon>
        <taxon>Tetrahymenina</taxon>
        <taxon>Tetrahymenidae</taxon>
        <taxon>Tetrahymena</taxon>
    </lineage>
</organism>
<dbReference type="GO" id="GO:0000470">
    <property type="term" value="P:maturation of LSU-rRNA"/>
    <property type="evidence" value="ECO:0007669"/>
    <property type="project" value="TreeGrafter"/>
</dbReference>